<name>A0AAW0MIP2_9GOBI</name>
<reference evidence="3" key="1">
    <citation type="submission" date="2024-04" db="EMBL/GenBank/DDBJ databases">
        <title>Salinicola lusitanus LLJ914,a marine bacterium isolated from the Okinawa Trough.</title>
        <authorList>
            <person name="Li J."/>
        </authorList>
    </citation>
    <scope>NUCLEOTIDE SEQUENCE [LARGE SCALE GENOMIC DNA]</scope>
</reference>
<dbReference type="AlphaFoldDB" id="A0AAW0MIP2"/>
<feature type="compositionally biased region" description="Basic and acidic residues" evidence="1">
    <location>
        <begin position="1"/>
        <end position="15"/>
    </location>
</feature>
<accession>A0AAW0MIP2</accession>
<gene>
    <name evidence="2" type="ORF">WMY93_033923</name>
</gene>
<keyword evidence="3" id="KW-1185">Reference proteome</keyword>
<organism evidence="2 3">
    <name type="scientific">Mugilogobius chulae</name>
    <name type="common">yellowstripe goby</name>
    <dbReference type="NCBI Taxonomy" id="88201"/>
    <lineage>
        <taxon>Eukaryota</taxon>
        <taxon>Metazoa</taxon>
        <taxon>Chordata</taxon>
        <taxon>Craniata</taxon>
        <taxon>Vertebrata</taxon>
        <taxon>Euteleostomi</taxon>
        <taxon>Actinopterygii</taxon>
        <taxon>Neopterygii</taxon>
        <taxon>Teleostei</taxon>
        <taxon>Neoteleostei</taxon>
        <taxon>Acanthomorphata</taxon>
        <taxon>Gobiaria</taxon>
        <taxon>Gobiiformes</taxon>
        <taxon>Gobioidei</taxon>
        <taxon>Gobiidae</taxon>
        <taxon>Gobionellinae</taxon>
        <taxon>Mugilogobius</taxon>
    </lineage>
</organism>
<dbReference type="Proteomes" id="UP001460270">
    <property type="component" value="Unassembled WGS sequence"/>
</dbReference>
<feature type="compositionally biased region" description="Polar residues" evidence="1">
    <location>
        <begin position="17"/>
        <end position="27"/>
    </location>
</feature>
<dbReference type="EMBL" id="JBBPFD010000294">
    <property type="protein sequence ID" value="KAK7879297.1"/>
    <property type="molecule type" value="Genomic_DNA"/>
</dbReference>
<comment type="caution">
    <text evidence="2">The sequence shown here is derived from an EMBL/GenBank/DDBJ whole genome shotgun (WGS) entry which is preliminary data.</text>
</comment>
<protein>
    <submittedName>
        <fullName evidence="2">Uncharacterized protein</fullName>
    </submittedName>
</protein>
<evidence type="ECO:0000313" key="2">
    <source>
        <dbReference type="EMBL" id="KAK7879297.1"/>
    </source>
</evidence>
<sequence length="81" mass="9325">MSIFSDRRPGFDHFRNQKSPSSSEKLNQNISLRQNPYNLGVVRNLVSFFQLRCCGLFKPSVVDWTQQTSLDQNLFGPSNMV</sequence>
<feature type="region of interest" description="Disordered" evidence="1">
    <location>
        <begin position="1"/>
        <end position="27"/>
    </location>
</feature>
<evidence type="ECO:0000256" key="1">
    <source>
        <dbReference type="SAM" id="MobiDB-lite"/>
    </source>
</evidence>
<evidence type="ECO:0000313" key="3">
    <source>
        <dbReference type="Proteomes" id="UP001460270"/>
    </source>
</evidence>
<proteinExistence type="predicted"/>